<dbReference type="InterPro" id="IPR023753">
    <property type="entry name" value="FAD/NAD-binding_dom"/>
</dbReference>
<feature type="transmembrane region" description="Helical" evidence="8">
    <location>
        <begin position="371"/>
        <end position="391"/>
    </location>
</feature>
<organism evidence="10 11">
    <name type="scientific">Nocardia jinanensis</name>
    <dbReference type="NCBI Taxonomy" id="382504"/>
    <lineage>
        <taxon>Bacteria</taxon>
        <taxon>Bacillati</taxon>
        <taxon>Actinomycetota</taxon>
        <taxon>Actinomycetes</taxon>
        <taxon>Mycobacteriales</taxon>
        <taxon>Nocardiaceae</taxon>
        <taxon>Nocardia</taxon>
    </lineage>
</organism>
<sequence>MHKVSDIGAGVEYADVVIIGSGFGGLAAAKQLAKAGVDHVLISSTPEHLFQPLLYQVATGVLASAEIAPPIANILRRHKEADVRLGEVTDIEPDAAVLTYRTGEETRQIRYGSLIAATGASQSYFGRDDFADKTYSLKTIDDARLLRAQIERVFREAAKADEETRRRLLSFVVVGAGATGVEVAGQLKELAKRYYHQEVSVTLVEGAGAVLPPFGGGLSEYAKKTLTRSGVDVLLGTFVTDIQDGQVTVKDKDGTQRQIDAETIVWSAGVQAGGFAKLLAAATGCETDRAGRLLINPDLTVGGYADIYAIGDMTSLNGYPGQSPVAMQEGRHAADIISRDTHPGTPFVYWDKGSMAVISRFSAVTKLNDKITFRGVFAWFIWLAVHLFYLVGFRNRFAAVLSWLVAFIGTGRPGFQEVDRQHLERVREPERFVA</sequence>
<evidence type="ECO:0000259" key="9">
    <source>
        <dbReference type="Pfam" id="PF07992"/>
    </source>
</evidence>
<dbReference type="EMBL" id="BMMH01000021">
    <property type="protein sequence ID" value="GGL38242.1"/>
    <property type="molecule type" value="Genomic_DNA"/>
</dbReference>
<keyword evidence="8" id="KW-0812">Transmembrane</keyword>
<comment type="caution">
    <text evidence="10">The sequence shown here is derived from an EMBL/GenBank/DDBJ whole genome shotgun (WGS) entry which is preliminary data.</text>
</comment>
<comment type="catalytic activity">
    <reaction evidence="7">
        <text>a quinone + NADH + H(+) = a quinol + NAD(+)</text>
        <dbReference type="Rhea" id="RHEA:46160"/>
        <dbReference type="ChEBI" id="CHEBI:15378"/>
        <dbReference type="ChEBI" id="CHEBI:24646"/>
        <dbReference type="ChEBI" id="CHEBI:57540"/>
        <dbReference type="ChEBI" id="CHEBI:57945"/>
        <dbReference type="ChEBI" id="CHEBI:132124"/>
        <dbReference type="EC" id="1.6.5.9"/>
    </reaction>
</comment>
<dbReference type="InterPro" id="IPR045024">
    <property type="entry name" value="NDH-2"/>
</dbReference>
<evidence type="ECO:0000256" key="2">
    <source>
        <dbReference type="ARBA" id="ARBA00012637"/>
    </source>
</evidence>
<evidence type="ECO:0000256" key="1">
    <source>
        <dbReference type="ARBA" id="ARBA00005272"/>
    </source>
</evidence>
<protein>
    <recommendedName>
        <fullName evidence="2">NADH:ubiquinone reductase (non-electrogenic)</fullName>
        <ecNumber evidence="2">1.6.5.9</ecNumber>
    </recommendedName>
</protein>
<dbReference type="GO" id="GO:0050136">
    <property type="term" value="F:NADH dehydrogenase (quinone) (non-electrogenic) activity"/>
    <property type="evidence" value="ECO:0007669"/>
    <property type="project" value="UniProtKB-EC"/>
</dbReference>
<dbReference type="RefSeq" id="WP_189094556.1">
    <property type="nucleotide sequence ID" value="NZ_BMMH01000021.1"/>
</dbReference>
<dbReference type="AlphaFoldDB" id="A0A917VYA4"/>
<dbReference type="Pfam" id="PF07992">
    <property type="entry name" value="Pyr_redox_2"/>
    <property type="match status" value="1"/>
</dbReference>
<dbReference type="PRINTS" id="PR00368">
    <property type="entry name" value="FADPNR"/>
</dbReference>
<keyword evidence="8" id="KW-0472">Membrane</keyword>
<dbReference type="SUPFAM" id="SSF51905">
    <property type="entry name" value="FAD/NAD(P)-binding domain"/>
    <property type="match status" value="1"/>
</dbReference>
<reference evidence="10" key="2">
    <citation type="submission" date="2020-09" db="EMBL/GenBank/DDBJ databases">
        <authorList>
            <person name="Sun Q."/>
            <person name="Zhou Y."/>
        </authorList>
    </citation>
    <scope>NUCLEOTIDE SEQUENCE</scope>
    <source>
        <strain evidence="10">CGMCC 4.3508</strain>
    </source>
</reference>
<proteinExistence type="inferred from homology"/>
<dbReference type="PANTHER" id="PTHR43706:SF47">
    <property type="entry name" value="EXTERNAL NADH-UBIQUINONE OXIDOREDUCTASE 1, MITOCHONDRIAL-RELATED"/>
    <property type="match status" value="1"/>
</dbReference>
<evidence type="ECO:0000313" key="10">
    <source>
        <dbReference type="EMBL" id="GGL38242.1"/>
    </source>
</evidence>
<accession>A0A917VYA4</accession>
<evidence type="ECO:0000256" key="3">
    <source>
        <dbReference type="ARBA" id="ARBA00022630"/>
    </source>
</evidence>
<keyword evidence="6" id="KW-0520">NAD</keyword>
<name>A0A917VYA4_9NOCA</name>
<keyword evidence="3" id="KW-0285">Flavoprotein</keyword>
<keyword evidence="11" id="KW-1185">Reference proteome</keyword>
<keyword evidence="5" id="KW-0560">Oxidoreductase</keyword>
<evidence type="ECO:0000256" key="8">
    <source>
        <dbReference type="SAM" id="Phobius"/>
    </source>
</evidence>
<dbReference type="InterPro" id="IPR036188">
    <property type="entry name" value="FAD/NAD-bd_sf"/>
</dbReference>
<reference evidence="10" key="1">
    <citation type="journal article" date="2014" name="Int. J. Syst. Evol. Microbiol.">
        <title>Complete genome sequence of Corynebacterium casei LMG S-19264T (=DSM 44701T), isolated from a smear-ripened cheese.</title>
        <authorList>
            <consortium name="US DOE Joint Genome Institute (JGI-PGF)"/>
            <person name="Walter F."/>
            <person name="Albersmeier A."/>
            <person name="Kalinowski J."/>
            <person name="Ruckert C."/>
        </authorList>
    </citation>
    <scope>NUCLEOTIDE SEQUENCE</scope>
    <source>
        <strain evidence="10">CGMCC 4.3508</strain>
    </source>
</reference>
<dbReference type="PANTHER" id="PTHR43706">
    <property type="entry name" value="NADH DEHYDROGENASE"/>
    <property type="match status" value="1"/>
</dbReference>
<dbReference type="PRINTS" id="PR00411">
    <property type="entry name" value="PNDRDTASEI"/>
</dbReference>
<dbReference type="Gene3D" id="3.50.50.100">
    <property type="match status" value="1"/>
</dbReference>
<gene>
    <name evidence="10" type="primary">ndh</name>
    <name evidence="10" type="ORF">GCM10011588_61040</name>
</gene>
<evidence type="ECO:0000313" key="11">
    <source>
        <dbReference type="Proteomes" id="UP000638263"/>
    </source>
</evidence>
<feature type="domain" description="FAD/NAD(P)-binding" evidence="9">
    <location>
        <begin position="15"/>
        <end position="330"/>
    </location>
</feature>
<evidence type="ECO:0000256" key="5">
    <source>
        <dbReference type="ARBA" id="ARBA00023002"/>
    </source>
</evidence>
<keyword evidence="8" id="KW-1133">Transmembrane helix</keyword>
<keyword evidence="4" id="KW-0274">FAD</keyword>
<dbReference type="Proteomes" id="UP000638263">
    <property type="component" value="Unassembled WGS sequence"/>
</dbReference>
<evidence type="ECO:0000256" key="7">
    <source>
        <dbReference type="ARBA" id="ARBA00047599"/>
    </source>
</evidence>
<evidence type="ECO:0000256" key="4">
    <source>
        <dbReference type="ARBA" id="ARBA00022827"/>
    </source>
</evidence>
<dbReference type="EC" id="1.6.5.9" evidence="2"/>
<comment type="similarity">
    <text evidence="1">Belongs to the NADH dehydrogenase family.</text>
</comment>
<evidence type="ECO:0000256" key="6">
    <source>
        <dbReference type="ARBA" id="ARBA00023027"/>
    </source>
</evidence>